<evidence type="ECO:0000256" key="4">
    <source>
        <dbReference type="ARBA" id="ARBA00022786"/>
    </source>
</evidence>
<dbReference type="InterPro" id="IPR001680">
    <property type="entry name" value="WD40_rpt"/>
</dbReference>
<keyword evidence="3" id="KW-0677">Repeat</keyword>
<dbReference type="InterPro" id="IPR015943">
    <property type="entry name" value="WD40/YVTN_repeat-like_dom_sf"/>
</dbReference>
<dbReference type="Pfam" id="PF00400">
    <property type="entry name" value="WD40"/>
    <property type="match status" value="4"/>
</dbReference>
<dbReference type="OrthoDB" id="2096344at2759"/>
<dbReference type="eggNOG" id="KOG0321">
    <property type="taxonomic scope" value="Eukaryota"/>
</dbReference>
<dbReference type="PANTHER" id="PTHR22852:SF0">
    <property type="entry name" value="DENTICLELESS PROTEIN HOMOLOG"/>
    <property type="match status" value="1"/>
</dbReference>
<comment type="similarity">
    <text evidence="5">Belongs to the WD repeat cdt2 family.</text>
</comment>
<dbReference type="PROSITE" id="PS00678">
    <property type="entry name" value="WD_REPEATS_1"/>
    <property type="match status" value="1"/>
</dbReference>
<evidence type="ECO:0000313" key="9">
    <source>
        <dbReference type="Proteomes" id="UP000007431"/>
    </source>
</evidence>
<feature type="region of interest" description="Disordered" evidence="7">
    <location>
        <begin position="162"/>
        <end position="197"/>
    </location>
</feature>
<dbReference type="AlphaFoldDB" id="D8PKC6"/>
<dbReference type="Proteomes" id="UP000007431">
    <property type="component" value="Unassembled WGS sequence"/>
</dbReference>
<organism evidence="9">
    <name type="scientific">Schizophyllum commune (strain H4-8 / FGSC 9210)</name>
    <name type="common">Split gill fungus</name>
    <dbReference type="NCBI Taxonomy" id="578458"/>
    <lineage>
        <taxon>Eukaryota</taxon>
        <taxon>Fungi</taxon>
        <taxon>Dikarya</taxon>
        <taxon>Basidiomycota</taxon>
        <taxon>Agaricomycotina</taxon>
        <taxon>Agaricomycetes</taxon>
        <taxon>Agaricomycetidae</taxon>
        <taxon>Agaricales</taxon>
        <taxon>Schizophyllaceae</taxon>
        <taxon>Schizophyllum</taxon>
    </lineage>
</organism>
<dbReference type="STRING" id="578458.D8PKC6"/>
<protein>
    <recommendedName>
        <fullName evidence="10">Anaphase-promoting complex subunit 4 WD40 domain-containing protein</fullName>
    </recommendedName>
</protein>
<comment type="pathway">
    <text evidence="1">Protein modification; protein ubiquitination.</text>
</comment>
<dbReference type="Gene3D" id="2.130.10.10">
    <property type="entry name" value="YVTN repeat-like/Quinoprotein amine dehydrogenase"/>
    <property type="match status" value="2"/>
</dbReference>
<dbReference type="EMBL" id="GL377302">
    <property type="protein sequence ID" value="EFJ03280.1"/>
    <property type="molecule type" value="Genomic_DNA"/>
</dbReference>
<evidence type="ECO:0008006" key="10">
    <source>
        <dbReference type="Google" id="ProtNLM"/>
    </source>
</evidence>
<feature type="repeat" description="WD" evidence="6">
    <location>
        <begin position="119"/>
        <end position="161"/>
    </location>
</feature>
<gene>
    <name evidence="8" type="ORF">SCHCODRAFT_49810</name>
</gene>
<evidence type="ECO:0000256" key="3">
    <source>
        <dbReference type="ARBA" id="ARBA00022737"/>
    </source>
</evidence>
<dbReference type="FunCoup" id="D8PKC6">
    <property type="interactions" value="201"/>
</dbReference>
<dbReference type="PANTHER" id="PTHR22852">
    <property type="entry name" value="LETHAL 2 DENTICLELESS PROTEIN RETINOIC ACID-REGULATED NUCLEAR MATRIX-ASSOCIATED PROTEIN"/>
    <property type="match status" value="1"/>
</dbReference>
<evidence type="ECO:0000256" key="1">
    <source>
        <dbReference type="ARBA" id="ARBA00004906"/>
    </source>
</evidence>
<accession>D8PKC6</accession>
<dbReference type="VEuPathDB" id="FungiDB:SCHCODRAFT_02623731"/>
<evidence type="ECO:0000256" key="5">
    <source>
        <dbReference type="ARBA" id="ARBA00038344"/>
    </source>
</evidence>
<dbReference type="PROSITE" id="PS50082">
    <property type="entry name" value="WD_REPEATS_2"/>
    <property type="match status" value="3"/>
</dbReference>
<dbReference type="GeneID" id="9589207"/>
<dbReference type="GO" id="GO:0030674">
    <property type="term" value="F:protein-macromolecule adaptor activity"/>
    <property type="evidence" value="ECO:0007669"/>
    <property type="project" value="TreeGrafter"/>
</dbReference>
<keyword evidence="4" id="KW-0833">Ubl conjugation pathway</keyword>
<dbReference type="SUPFAM" id="SSF50978">
    <property type="entry name" value="WD40 repeat-like"/>
    <property type="match status" value="1"/>
</dbReference>
<dbReference type="InterPro" id="IPR020472">
    <property type="entry name" value="WD40_PAC1"/>
</dbReference>
<keyword evidence="9" id="KW-1185">Reference proteome</keyword>
<keyword evidence="2 6" id="KW-0853">WD repeat</keyword>
<dbReference type="SMART" id="SM00320">
    <property type="entry name" value="WD40"/>
    <property type="match status" value="5"/>
</dbReference>
<dbReference type="OMA" id="DSRVHTY"/>
<name>D8PKC6_SCHCM</name>
<dbReference type="InterPro" id="IPR051865">
    <property type="entry name" value="WD-repeat_CDT2_adapter"/>
</dbReference>
<dbReference type="HOGENOM" id="CLU_038595_0_0_1"/>
<dbReference type="InParanoid" id="D8PKC6"/>
<evidence type="ECO:0000256" key="2">
    <source>
        <dbReference type="ARBA" id="ARBA00022574"/>
    </source>
</evidence>
<evidence type="ECO:0000256" key="6">
    <source>
        <dbReference type="PROSITE-ProRule" id="PRU00221"/>
    </source>
</evidence>
<feature type="non-terminal residue" evidence="8">
    <location>
        <position position="1"/>
    </location>
</feature>
<proteinExistence type="inferred from homology"/>
<dbReference type="KEGG" id="scm:SCHCO_02623731"/>
<dbReference type="PRINTS" id="PR00320">
    <property type="entry name" value="GPROTEINBRPT"/>
</dbReference>
<dbReference type="InterPro" id="IPR019775">
    <property type="entry name" value="WD40_repeat_CS"/>
</dbReference>
<dbReference type="PROSITE" id="PS50294">
    <property type="entry name" value="WD_REPEATS_REGION"/>
    <property type="match status" value="1"/>
</dbReference>
<evidence type="ECO:0000313" key="8">
    <source>
        <dbReference type="EMBL" id="EFJ03280.1"/>
    </source>
</evidence>
<reference evidence="8 9" key="1">
    <citation type="journal article" date="2010" name="Nat. Biotechnol.">
        <title>Genome sequence of the model mushroom Schizophyllum commune.</title>
        <authorList>
            <person name="Ohm R.A."/>
            <person name="de Jong J.F."/>
            <person name="Lugones L.G."/>
            <person name="Aerts A."/>
            <person name="Kothe E."/>
            <person name="Stajich J.E."/>
            <person name="de Vries R.P."/>
            <person name="Record E."/>
            <person name="Levasseur A."/>
            <person name="Baker S.E."/>
            <person name="Bartholomew K.A."/>
            <person name="Coutinho P.M."/>
            <person name="Erdmann S."/>
            <person name="Fowler T.J."/>
            <person name="Gathman A.C."/>
            <person name="Lombard V."/>
            <person name="Henrissat B."/>
            <person name="Knabe N."/>
            <person name="Kuees U."/>
            <person name="Lilly W.W."/>
            <person name="Lindquist E."/>
            <person name="Lucas S."/>
            <person name="Magnuson J.K."/>
            <person name="Piumi F."/>
            <person name="Raudaskoski M."/>
            <person name="Salamov A."/>
            <person name="Schmutz J."/>
            <person name="Schwarze F.W.M.R."/>
            <person name="vanKuyk P.A."/>
            <person name="Horton J.S."/>
            <person name="Grigoriev I.V."/>
            <person name="Woesten H.A.B."/>
        </authorList>
    </citation>
    <scope>NUCLEOTIDE SEQUENCE [LARGE SCALE GENOMIC DNA]</scope>
    <source>
        <strain evidence="9">H4-8 / FGSC 9210</strain>
    </source>
</reference>
<dbReference type="GO" id="GO:0005634">
    <property type="term" value="C:nucleus"/>
    <property type="evidence" value="ECO:0007669"/>
    <property type="project" value="TreeGrafter"/>
</dbReference>
<feature type="repeat" description="WD" evidence="6">
    <location>
        <begin position="357"/>
        <end position="386"/>
    </location>
</feature>
<evidence type="ECO:0000256" key="7">
    <source>
        <dbReference type="SAM" id="MobiDB-lite"/>
    </source>
</evidence>
<sequence>STRPILQTFVSSSKTDVYTCRSEDTGNVIPPYACEYTNKSRRGEESVLAVATEEGSVQIIKTAPRDPWDPEPQRTNLRPHTNGIFSLRWDATDTLLATSGGDLSTHISNVTTAELVCTLRAHVSTVKTSIWDPAHRDILATGGRDGCIHIWDLRAAERRNEDGSLTPVKSIVRAHEESSQKPKGRKAKSPPMPKGVTSLAYTDTMPYALFSSGSADGILRYWDLRDPKPARRTKRTKPIEISEPLLISPTDPTISQGARRPRGIASIVSGHGPTSGLLFALGLDSRIHTYSAHTLDPLPFSCAHDRMQTNNFYLGLDLSPCGRWLASGSTGGQGRAFLYDVANAGRPGSASVAGVELKGQVGDVGAVSWARDSLATCADDGTVRVWRPDVARYRQCRADPTDSEWTWSWARD</sequence>
<feature type="repeat" description="WD" evidence="6">
    <location>
        <begin position="196"/>
        <end position="232"/>
    </location>
</feature>
<dbReference type="InterPro" id="IPR036322">
    <property type="entry name" value="WD40_repeat_dom_sf"/>
</dbReference>
<dbReference type="GO" id="GO:0043161">
    <property type="term" value="P:proteasome-mediated ubiquitin-dependent protein catabolic process"/>
    <property type="evidence" value="ECO:0007669"/>
    <property type="project" value="TreeGrafter"/>
</dbReference>